<dbReference type="Pfam" id="PF07589">
    <property type="entry name" value="PEP-CTERM"/>
    <property type="match status" value="1"/>
</dbReference>
<dbReference type="Pfam" id="PF00089">
    <property type="entry name" value="Trypsin"/>
    <property type="match status" value="1"/>
</dbReference>
<feature type="chain" id="PRO_5007125659" description="Peptidase S1 domain-containing protein" evidence="1">
    <location>
        <begin position="20"/>
        <end position="308"/>
    </location>
</feature>
<dbReference type="InterPro" id="IPR009003">
    <property type="entry name" value="Peptidase_S1_PA"/>
</dbReference>
<dbReference type="RefSeq" id="WP_059756513.1">
    <property type="nucleotide sequence ID" value="NZ_LDUG01000033.1"/>
</dbReference>
<dbReference type="PANTHER" id="PTHR24260:SF136">
    <property type="entry name" value="GH08193P-RELATED"/>
    <property type="match status" value="1"/>
</dbReference>
<feature type="signal peptide" evidence="1">
    <location>
        <begin position="1"/>
        <end position="19"/>
    </location>
</feature>
<dbReference type="PANTHER" id="PTHR24260">
    <property type="match status" value="1"/>
</dbReference>
<dbReference type="InterPro" id="IPR001314">
    <property type="entry name" value="Peptidase_S1A"/>
</dbReference>
<dbReference type="InterPro" id="IPR051333">
    <property type="entry name" value="CLIP_Serine_Protease"/>
</dbReference>
<dbReference type="InterPro" id="IPR013424">
    <property type="entry name" value="Ice-binding_C"/>
</dbReference>
<protein>
    <recommendedName>
        <fullName evidence="2">Peptidase S1 domain-containing protein</fullName>
    </recommendedName>
</protein>
<dbReference type="PATRIC" id="fig|36861.3.peg.2049"/>
<dbReference type="AlphaFoldDB" id="A0A106BLF7"/>
<name>A0A106BLF7_THIDE</name>
<dbReference type="SMART" id="SM00020">
    <property type="entry name" value="Tryp_SPc"/>
    <property type="match status" value="1"/>
</dbReference>
<gene>
    <name evidence="3" type="ORF">ABW22_11345</name>
</gene>
<keyword evidence="1" id="KW-0732">Signal</keyword>
<dbReference type="PROSITE" id="PS50240">
    <property type="entry name" value="TRYPSIN_DOM"/>
    <property type="match status" value="1"/>
</dbReference>
<accession>A0A106BLF7</accession>
<dbReference type="GO" id="GO:0004252">
    <property type="term" value="F:serine-type endopeptidase activity"/>
    <property type="evidence" value="ECO:0007669"/>
    <property type="project" value="InterPro"/>
</dbReference>
<dbReference type="SUPFAM" id="SSF50494">
    <property type="entry name" value="Trypsin-like serine proteases"/>
    <property type="match status" value="1"/>
</dbReference>
<organism evidence="3 4">
    <name type="scientific">Thiobacillus denitrificans</name>
    <dbReference type="NCBI Taxonomy" id="36861"/>
    <lineage>
        <taxon>Bacteria</taxon>
        <taxon>Pseudomonadati</taxon>
        <taxon>Pseudomonadota</taxon>
        <taxon>Betaproteobacteria</taxon>
        <taxon>Nitrosomonadales</taxon>
        <taxon>Thiobacillaceae</taxon>
        <taxon>Thiobacillus</taxon>
    </lineage>
</organism>
<sequence length="308" mass="30482">MKPFIAAGLALFVTLPAHAIVGGPADANVAASPWAGVGAVSVNGSTFSGALIGSRYVLTAAHVVGAAPAGKVSFMLNAEAGSQVYAAESITVFPGFTGTTPGADGMWHDDLALIRLAAPVDASVPVYGLYGGALVSRTVTLVGYGGGGDGVNGVTSGANAAVKRVGQNQVDGLLADDDGGSAQEIFLLDFDGADASSNVFGGAIAANLTLGETLEAQFAGGDSGSPVFVNDNGVWKIAGIAAFNGSTTGLPGSNVLFGAIGGGTVVASYIPWIETAMAPVPEPHAWLMLLAGLGMIGIRYGLSGRVES</sequence>
<reference evidence="3 4" key="1">
    <citation type="journal article" date="2015" name="Appl. Environ. Microbiol.">
        <title>Aerobic and Anaerobic Thiosulfate Oxidation by a Cold-Adapted, Subglacial Chemoautotroph.</title>
        <authorList>
            <person name="Harrold Z.R."/>
            <person name="Skidmore M.L."/>
            <person name="Hamilton T.L."/>
            <person name="Desch L."/>
            <person name="Amada K."/>
            <person name="van Gelder W."/>
            <person name="Glover K."/>
            <person name="Roden E.E."/>
            <person name="Boyd E.S."/>
        </authorList>
    </citation>
    <scope>NUCLEOTIDE SEQUENCE [LARGE SCALE GENOMIC DNA]</scope>
    <source>
        <strain evidence="3 4">RG</strain>
    </source>
</reference>
<dbReference type="PRINTS" id="PR00722">
    <property type="entry name" value="CHYMOTRYPSIN"/>
</dbReference>
<evidence type="ECO:0000313" key="4">
    <source>
        <dbReference type="Proteomes" id="UP000064243"/>
    </source>
</evidence>
<dbReference type="EMBL" id="LDUG01000033">
    <property type="protein sequence ID" value="KVW94642.1"/>
    <property type="molecule type" value="Genomic_DNA"/>
</dbReference>
<dbReference type="GO" id="GO:0006508">
    <property type="term" value="P:proteolysis"/>
    <property type="evidence" value="ECO:0007669"/>
    <property type="project" value="InterPro"/>
</dbReference>
<evidence type="ECO:0000313" key="3">
    <source>
        <dbReference type="EMBL" id="KVW94642.1"/>
    </source>
</evidence>
<dbReference type="InterPro" id="IPR043504">
    <property type="entry name" value="Peptidase_S1_PA_chymotrypsin"/>
</dbReference>
<keyword evidence="4" id="KW-1185">Reference proteome</keyword>
<dbReference type="InterPro" id="IPR001254">
    <property type="entry name" value="Trypsin_dom"/>
</dbReference>
<proteinExistence type="predicted"/>
<comment type="caution">
    <text evidence="3">The sequence shown here is derived from an EMBL/GenBank/DDBJ whole genome shotgun (WGS) entry which is preliminary data.</text>
</comment>
<feature type="domain" description="Peptidase S1" evidence="2">
    <location>
        <begin position="20"/>
        <end position="278"/>
    </location>
</feature>
<evidence type="ECO:0000256" key="1">
    <source>
        <dbReference type="SAM" id="SignalP"/>
    </source>
</evidence>
<evidence type="ECO:0000259" key="2">
    <source>
        <dbReference type="PROSITE" id="PS50240"/>
    </source>
</evidence>
<dbReference type="Gene3D" id="2.40.10.10">
    <property type="entry name" value="Trypsin-like serine proteases"/>
    <property type="match status" value="1"/>
</dbReference>
<dbReference type="Proteomes" id="UP000064243">
    <property type="component" value="Unassembled WGS sequence"/>
</dbReference>
<dbReference type="OrthoDB" id="8884718at2"/>